<dbReference type="EMBL" id="AP021881">
    <property type="protein sequence ID" value="BBP02054.1"/>
    <property type="molecule type" value="Genomic_DNA"/>
</dbReference>
<organism evidence="1 2">
    <name type="scientific">Sulfuriferula nivalis</name>
    <dbReference type="NCBI Taxonomy" id="2675298"/>
    <lineage>
        <taxon>Bacteria</taxon>
        <taxon>Pseudomonadati</taxon>
        <taxon>Pseudomonadota</taxon>
        <taxon>Betaproteobacteria</taxon>
        <taxon>Nitrosomonadales</taxon>
        <taxon>Sulfuricellaceae</taxon>
        <taxon>Sulfuriferula</taxon>
    </lineage>
</organism>
<dbReference type="KEGG" id="sniv:SFSGTM_27620"/>
<evidence type="ECO:0000313" key="1">
    <source>
        <dbReference type="EMBL" id="BBP02054.1"/>
    </source>
</evidence>
<accession>A0A809RMP5</accession>
<dbReference type="AlphaFoldDB" id="A0A809RMP5"/>
<evidence type="ECO:0000313" key="2">
    <source>
        <dbReference type="Proteomes" id="UP000463939"/>
    </source>
</evidence>
<sequence>MDIATQTINNGAMRVATILAILNNRAANNALLPVTILVAMSVLRYNKYLILWDLHEIVNFE</sequence>
<name>A0A809RMP5_9PROT</name>
<keyword evidence="2" id="KW-1185">Reference proteome</keyword>
<protein>
    <submittedName>
        <fullName evidence="1">Uncharacterized protein</fullName>
    </submittedName>
</protein>
<gene>
    <name evidence="1" type="ORF">SFSGTM_27620</name>
</gene>
<proteinExistence type="predicted"/>
<reference evidence="2" key="1">
    <citation type="submission" date="2019-11" db="EMBL/GenBank/DDBJ databases">
        <title>Isolation and characterization of a novel species in the genus Sulfuriferula.</title>
        <authorList>
            <person name="Mochizuki J."/>
            <person name="Kojima H."/>
            <person name="Fukui M."/>
        </authorList>
    </citation>
    <scope>NUCLEOTIDE SEQUENCE [LARGE SCALE GENOMIC DNA]</scope>
    <source>
        <strain evidence="2">SGTM</strain>
    </source>
</reference>
<dbReference type="Proteomes" id="UP000463939">
    <property type="component" value="Chromosome"/>
</dbReference>